<sequence>MEDAEFETWGKVAVERAADLVAAEIPDAELSKLTRRSRNGRGYIQRYVSFKHPTLPADRTIWLYAAPEGHYYDFRPPHARLGAGLMQDKDEELDPNRFAAGMTKGFPFSWKIHLETKYEGYRLSVKVDPDSEAPEDKGAELAAEVLRGLRNAGLLPAE</sequence>
<accession>A0A9X3SGX0</accession>
<comment type="caution">
    <text evidence="1">The sequence shown here is derived from an EMBL/GenBank/DDBJ whole genome shotgun (WGS) entry which is preliminary data.</text>
</comment>
<protein>
    <submittedName>
        <fullName evidence="1">Uncharacterized protein</fullName>
    </submittedName>
</protein>
<gene>
    <name evidence="1" type="ORF">OJ997_21020</name>
</gene>
<proteinExistence type="predicted"/>
<evidence type="ECO:0000313" key="2">
    <source>
        <dbReference type="Proteomes" id="UP001147653"/>
    </source>
</evidence>
<dbReference type="Proteomes" id="UP001147653">
    <property type="component" value="Unassembled WGS sequence"/>
</dbReference>
<reference evidence="1" key="1">
    <citation type="submission" date="2022-10" db="EMBL/GenBank/DDBJ databases">
        <title>The WGS of Solirubrobacter phytolaccae KCTC 29190.</title>
        <authorList>
            <person name="Jiang Z."/>
        </authorList>
    </citation>
    <scope>NUCLEOTIDE SEQUENCE</scope>
    <source>
        <strain evidence="1">KCTC 29190</strain>
    </source>
</reference>
<evidence type="ECO:0000313" key="1">
    <source>
        <dbReference type="EMBL" id="MDA0182807.1"/>
    </source>
</evidence>
<keyword evidence="2" id="KW-1185">Reference proteome</keyword>
<organism evidence="1 2">
    <name type="scientific">Solirubrobacter phytolaccae</name>
    <dbReference type="NCBI Taxonomy" id="1404360"/>
    <lineage>
        <taxon>Bacteria</taxon>
        <taxon>Bacillati</taxon>
        <taxon>Actinomycetota</taxon>
        <taxon>Thermoleophilia</taxon>
        <taxon>Solirubrobacterales</taxon>
        <taxon>Solirubrobacteraceae</taxon>
        <taxon>Solirubrobacter</taxon>
    </lineage>
</organism>
<dbReference type="EMBL" id="JAPDDP010000041">
    <property type="protein sequence ID" value="MDA0182807.1"/>
    <property type="molecule type" value="Genomic_DNA"/>
</dbReference>
<name>A0A9X3SGX0_9ACTN</name>
<dbReference type="RefSeq" id="WP_270027189.1">
    <property type="nucleotide sequence ID" value="NZ_JAPDDP010000041.1"/>
</dbReference>
<dbReference type="AlphaFoldDB" id="A0A9X3SGX0"/>